<name>A0A133NE54_CLOPF</name>
<evidence type="ECO:0000256" key="12">
    <source>
        <dbReference type="ARBA" id="ARBA00023154"/>
    </source>
</evidence>
<gene>
    <name evidence="19" type="ORF">HMPREF3222_00155</name>
</gene>
<comment type="catalytic activity">
    <reaction evidence="13 15">
        <text>L-aspartate + ATP = 4-phospho-L-aspartate + ADP</text>
        <dbReference type="Rhea" id="RHEA:23776"/>
        <dbReference type="ChEBI" id="CHEBI:29991"/>
        <dbReference type="ChEBI" id="CHEBI:30616"/>
        <dbReference type="ChEBI" id="CHEBI:57535"/>
        <dbReference type="ChEBI" id="CHEBI:456216"/>
        <dbReference type="EC" id="2.7.2.4"/>
    </reaction>
</comment>
<feature type="binding site" evidence="14">
    <location>
        <begin position="181"/>
        <end position="182"/>
    </location>
    <ligand>
        <name>ATP</name>
        <dbReference type="ChEBI" id="CHEBI:30616"/>
    </ligand>
</feature>
<organism evidence="19 20">
    <name type="scientific">Clostridium perfringens</name>
    <dbReference type="NCBI Taxonomy" id="1502"/>
    <lineage>
        <taxon>Bacteria</taxon>
        <taxon>Bacillati</taxon>
        <taxon>Bacillota</taxon>
        <taxon>Clostridia</taxon>
        <taxon>Eubacteriales</taxon>
        <taxon>Clostridiaceae</taxon>
        <taxon>Clostridium</taxon>
    </lineage>
</organism>
<dbReference type="InterPro" id="IPR027795">
    <property type="entry name" value="CASTOR_ACT_dom"/>
</dbReference>
<dbReference type="SUPFAM" id="SSF55021">
    <property type="entry name" value="ACT-like"/>
    <property type="match status" value="1"/>
</dbReference>
<dbReference type="InterPro" id="IPR045865">
    <property type="entry name" value="ACT-like_dom_sf"/>
</dbReference>
<dbReference type="PANTHER" id="PTHR21499:SF3">
    <property type="entry name" value="ASPARTOKINASE"/>
    <property type="match status" value="1"/>
</dbReference>
<evidence type="ECO:0000256" key="16">
    <source>
        <dbReference type="RuleBase" id="RU004249"/>
    </source>
</evidence>
<evidence type="ECO:0000256" key="14">
    <source>
        <dbReference type="PIRSR" id="PIRSR000726-1"/>
    </source>
</evidence>
<dbReference type="CDD" id="cd04937">
    <property type="entry name" value="ACT_AKi-DapG-BS_2"/>
    <property type="match status" value="1"/>
</dbReference>
<keyword evidence="12" id="KW-0457">Lysine biosynthesis</keyword>
<evidence type="ECO:0000256" key="4">
    <source>
        <dbReference type="ARBA" id="ARBA00005139"/>
    </source>
</evidence>
<keyword evidence="11" id="KW-0220">Diaminopimelate biosynthesis</keyword>
<dbReference type="Gene3D" id="3.30.2130.10">
    <property type="entry name" value="VC0802-like"/>
    <property type="match status" value="1"/>
</dbReference>
<keyword evidence="8 14" id="KW-0547">Nucleotide-binding</keyword>
<proteinExistence type="inferred from homology"/>
<evidence type="ECO:0000313" key="19">
    <source>
        <dbReference type="EMBL" id="KXA14580.1"/>
    </source>
</evidence>
<dbReference type="InterPro" id="IPR018042">
    <property type="entry name" value="Aspartate_kinase_CS"/>
</dbReference>
<comment type="function">
    <text evidence="1">Catalyzes the phosphorylation of the beta-carboxyl group of aspartic acid with ATP to yield 4-phospho-L-aspartate, which is involved in the branched biosynthetic pathway leading to the biosynthesis of amino acids threonine, isoleucine and methionine.</text>
</comment>
<reference evidence="19 20" key="1">
    <citation type="submission" date="2016-01" db="EMBL/GenBank/DDBJ databases">
        <authorList>
            <person name="Oliw E.H."/>
        </authorList>
    </citation>
    <scope>NUCLEOTIDE SEQUENCE [LARGE SCALE GENOMIC DNA]</scope>
    <source>
        <strain evidence="19 20">MJR7757A</strain>
    </source>
</reference>
<dbReference type="InterPro" id="IPR036393">
    <property type="entry name" value="AceGlu_kinase-like_sf"/>
</dbReference>
<evidence type="ECO:0000256" key="8">
    <source>
        <dbReference type="ARBA" id="ARBA00022741"/>
    </source>
</evidence>
<keyword evidence="7 15" id="KW-0808">Transferase</keyword>
<dbReference type="NCBIfam" id="TIGR00657">
    <property type="entry name" value="asp_kinases"/>
    <property type="match status" value="1"/>
</dbReference>
<dbReference type="PIRSF" id="PIRSF000726">
    <property type="entry name" value="Asp_kin"/>
    <property type="match status" value="1"/>
</dbReference>
<dbReference type="NCBIfam" id="NF006068">
    <property type="entry name" value="PRK08210.1"/>
    <property type="match status" value="1"/>
</dbReference>
<dbReference type="GO" id="GO:0009090">
    <property type="term" value="P:homoserine biosynthetic process"/>
    <property type="evidence" value="ECO:0007669"/>
    <property type="project" value="TreeGrafter"/>
</dbReference>
<dbReference type="GO" id="GO:0009088">
    <property type="term" value="P:threonine biosynthetic process"/>
    <property type="evidence" value="ECO:0007669"/>
    <property type="project" value="UniProtKB-UniPathway"/>
</dbReference>
<evidence type="ECO:0000256" key="13">
    <source>
        <dbReference type="ARBA" id="ARBA00047872"/>
    </source>
</evidence>
<evidence type="ECO:0000313" key="20">
    <source>
        <dbReference type="Proteomes" id="UP000070646"/>
    </source>
</evidence>
<dbReference type="PATRIC" id="fig|1502.174.peg.157"/>
<feature type="binding site" evidence="14">
    <location>
        <position position="82"/>
    </location>
    <ligand>
        <name>substrate</name>
    </ligand>
</feature>
<keyword evidence="6 16" id="KW-0028">Amino-acid biosynthesis</keyword>
<comment type="similarity">
    <text evidence="5 15">Belongs to the aspartokinase family.</text>
</comment>
<dbReference type="UniPathway" id="UPA00051">
    <property type="reaction ID" value="UER00462"/>
</dbReference>
<dbReference type="AlphaFoldDB" id="A0A133NE54"/>
<feature type="domain" description="Aspartate/glutamate/uridylate kinase" evidence="17">
    <location>
        <begin position="5"/>
        <end position="238"/>
    </location>
</feature>
<evidence type="ECO:0000256" key="9">
    <source>
        <dbReference type="ARBA" id="ARBA00022777"/>
    </source>
</evidence>
<dbReference type="GO" id="GO:0005829">
    <property type="term" value="C:cytosol"/>
    <property type="evidence" value="ECO:0007669"/>
    <property type="project" value="TreeGrafter"/>
</dbReference>
<dbReference type="InterPro" id="IPR005260">
    <property type="entry name" value="Asp_kin_monofn"/>
</dbReference>
<dbReference type="GO" id="GO:0019877">
    <property type="term" value="P:diaminopimelate biosynthetic process"/>
    <property type="evidence" value="ECO:0007669"/>
    <property type="project" value="UniProtKB-KW"/>
</dbReference>
<keyword evidence="10 14" id="KW-0067">ATP-binding</keyword>
<dbReference type="EC" id="2.7.2.4" evidence="15"/>
<evidence type="ECO:0000256" key="11">
    <source>
        <dbReference type="ARBA" id="ARBA00022915"/>
    </source>
</evidence>
<feature type="domain" description="CASTOR ACT" evidence="18">
    <location>
        <begin position="335"/>
        <end position="397"/>
    </location>
</feature>
<dbReference type="Proteomes" id="UP000070646">
    <property type="component" value="Unassembled WGS sequence"/>
</dbReference>
<evidence type="ECO:0000256" key="10">
    <source>
        <dbReference type="ARBA" id="ARBA00022840"/>
    </source>
</evidence>
<feature type="binding site" evidence="14">
    <location>
        <begin position="217"/>
        <end position="218"/>
    </location>
    <ligand>
        <name>ATP</name>
        <dbReference type="ChEBI" id="CHEBI:30616"/>
    </ligand>
</feature>
<sequence>MGILKIVVQKFGGTSVSTKERRTMVVEKVKGAINKGYLPVVVVSAMGRKGEPYATDTLLGLVSEEFKKENKLATDLLMGCGEIISTVVMSDELREAEIEAVPLTGGNAGILTDDNYSSADFIDINPKLILEVLKEGKVPVVAGFQGVDRNGFLTTLGRGGSDTTAAVLGVALKAEEIEIYTDVDGIMTADPRIVGDAELINKISYNEVFQLADQGAKVIHPRAVEIAMKGNVTLVIKNTMSTCIGTMIDSLGDVDNNKFITGITHQGNRIQVSIKSDDNKDNINYKTILESLANNKISLDLINIFPKEKVFTIDASVKELFEDIMRKNNLKYSLVEDLSTIAIVGSRMRGIPGVMAKIVGALDNENIEVLQTADSHMTIWCLVESKNVREAIKALHRVFMK</sequence>
<evidence type="ECO:0000256" key="1">
    <source>
        <dbReference type="ARBA" id="ARBA00003121"/>
    </source>
</evidence>
<feature type="binding site" evidence="14">
    <location>
        <position position="192"/>
    </location>
    <ligand>
        <name>ATP</name>
        <dbReference type="ChEBI" id="CHEBI:30616"/>
    </ligand>
</feature>
<comment type="pathway">
    <text evidence="3 16">Amino-acid biosynthesis; L-methionine biosynthesis via de novo pathway; L-homoserine from L-aspartate: step 1/3.</text>
</comment>
<evidence type="ECO:0000256" key="7">
    <source>
        <dbReference type="ARBA" id="ARBA00022679"/>
    </source>
</evidence>
<protein>
    <recommendedName>
        <fullName evidence="15">Aspartokinase</fullName>
        <ecNumber evidence="15">2.7.2.4</ecNumber>
    </recommendedName>
</protein>
<comment type="caution">
    <text evidence="19">The sequence shown here is derived from an EMBL/GenBank/DDBJ whole genome shotgun (WGS) entry which is preliminary data.</text>
</comment>
<dbReference type="Pfam" id="PF13840">
    <property type="entry name" value="ACT_7"/>
    <property type="match status" value="1"/>
</dbReference>
<dbReference type="EMBL" id="LRPU01000007">
    <property type="protein sequence ID" value="KXA14580.1"/>
    <property type="molecule type" value="Genomic_DNA"/>
</dbReference>
<dbReference type="SUPFAM" id="SSF53633">
    <property type="entry name" value="Carbamate kinase-like"/>
    <property type="match status" value="1"/>
</dbReference>
<dbReference type="InterPro" id="IPR001048">
    <property type="entry name" value="Asp/Glu/Uridylate_kinase"/>
</dbReference>
<dbReference type="UniPathway" id="UPA00034">
    <property type="reaction ID" value="UER00015"/>
</dbReference>
<evidence type="ECO:0000256" key="6">
    <source>
        <dbReference type="ARBA" id="ARBA00022605"/>
    </source>
</evidence>
<comment type="pathway">
    <text evidence="4 16">Amino-acid biosynthesis; L-threonine biosynthesis; L-threonine from L-aspartate: step 1/5.</text>
</comment>
<dbReference type="CDD" id="cd04260">
    <property type="entry name" value="AAK_AKi-DapG-BS"/>
    <property type="match status" value="1"/>
</dbReference>
<dbReference type="GO" id="GO:0009089">
    <property type="term" value="P:lysine biosynthetic process via diaminopimelate"/>
    <property type="evidence" value="ECO:0007669"/>
    <property type="project" value="UniProtKB-UniPathway"/>
</dbReference>
<feature type="binding site" evidence="14">
    <location>
        <position position="55"/>
    </location>
    <ligand>
        <name>substrate</name>
    </ligand>
</feature>
<dbReference type="Gene3D" id="3.40.1160.10">
    <property type="entry name" value="Acetylglutamate kinase-like"/>
    <property type="match status" value="1"/>
</dbReference>
<evidence type="ECO:0000259" key="18">
    <source>
        <dbReference type="Pfam" id="PF13840"/>
    </source>
</evidence>
<dbReference type="GO" id="GO:0005524">
    <property type="term" value="F:ATP binding"/>
    <property type="evidence" value="ECO:0007669"/>
    <property type="project" value="UniProtKB-KW"/>
</dbReference>
<dbReference type="CDD" id="cd04914">
    <property type="entry name" value="ACT_AKi-DapG-BS_1"/>
    <property type="match status" value="1"/>
</dbReference>
<keyword evidence="9 15" id="KW-0418">Kinase</keyword>
<dbReference type="Pfam" id="PF00696">
    <property type="entry name" value="AA_kinase"/>
    <property type="match status" value="1"/>
</dbReference>
<dbReference type="UniPathway" id="UPA00050">
    <property type="reaction ID" value="UER00461"/>
</dbReference>
<dbReference type="PROSITE" id="PS00324">
    <property type="entry name" value="ASPARTOKINASE"/>
    <property type="match status" value="1"/>
</dbReference>
<dbReference type="PANTHER" id="PTHR21499">
    <property type="entry name" value="ASPARTATE KINASE"/>
    <property type="match status" value="1"/>
</dbReference>
<dbReference type="InterPro" id="IPR001341">
    <property type="entry name" value="Asp_kinase"/>
</dbReference>
<accession>A0A133NE54</accession>
<comment type="pathway">
    <text evidence="2 16">Amino-acid biosynthesis; L-lysine biosynthesis via DAP pathway; (S)-tetrahydrodipicolinate from L-aspartate: step 1/4.</text>
</comment>
<evidence type="ECO:0000259" key="17">
    <source>
        <dbReference type="Pfam" id="PF00696"/>
    </source>
</evidence>
<evidence type="ECO:0000256" key="2">
    <source>
        <dbReference type="ARBA" id="ARBA00004766"/>
    </source>
</evidence>
<evidence type="ECO:0000256" key="5">
    <source>
        <dbReference type="ARBA" id="ARBA00010122"/>
    </source>
</evidence>
<feature type="binding site" evidence="14">
    <location>
        <begin position="10"/>
        <end position="13"/>
    </location>
    <ligand>
        <name>ATP</name>
        <dbReference type="ChEBI" id="CHEBI:30616"/>
    </ligand>
</feature>
<evidence type="ECO:0000256" key="3">
    <source>
        <dbReference type="ARBA" id="ARBA00004986"/>
    </source>
</evidence>
<evidence type="ECO:0000256" key="15">
    <source>
        <dbReference type="RuleBase" id="RU003448"/>
    </source>
</evidence>
<dbReference type="GO" id="GO:0004072">
    <property type="term" value="F:aspartate kinase activity"/>
    <property type="evidence" value="ECO:0007669"/>
    <property type="project" value="UniProtKB-EC"/>
</dbReference>